<keyword evidence="2" id="KW-1185">Reference proteome</keyword>
<proteinExistence type="predicted"/>
<sequence>MAQFGDTTMASEQTDPGTPTSPSPPEDAANGKKDGEQSTKWKHYPLRDKIRVVDFLRKMRERDHGHPEAATIAYFEKQDPPIYLTRKTIHKWEESREKLLKALEDEENGEPPRKRPRKSKNPAVEAQLVNFCKWAEEQGIPVTGPLLKQKLKIYQERLGGVELVGSNGWLQAFYGYYGIKLAGCKELKAAQRAAEDAEYSSDPDGKKRRLRKRRAAAKRRRANAKLVKMGLPPRDHDDEDDSEEDDSGDDEEDTVAQPAATARAPPIAKRPAPRPTARKTGTGAGAKAKAVGAAKVKQGAAQPRTTTTMQIEHLTQQQPDPMMQWDNGSYQADYGDMDDSGDDEYYPPGGFGNGNANQTTTANADPSGWTMLDSDKIHNVRDAATTLLGLALERSDVGLDNVQANMISVLDWCRRQEETLSTNAAAQAIARQAPAPHVAPPVQPTQHTSSRLPAQYASTSNHASQAPSTAQQPTYAPSHQYSNNQYPASTYSTLASAAAAAAPSAYQLPHAATSYPSSQSYHTGHAQSYPNNQTYNTQYTAQGYPTSHNYSTRIGL</sequence>
<gene>
    <name evidence="1" type="ORF">QFC20_000513</name>
</gene>
<name>A0ACC2WZK3_9TREE</name>
<evidence type="ECO:0000313" key="1">
    <source>
        <dbReference type="EMBL" id="KAJ9116581.1"/>
    </source>
</evidence>
<reference evidence="1" key="1">
    <citation type="submission" date="2023-04" db="EMBL/GenBank/DDBJ databases">
        <title>Draft Genome sequencing of Naganishia species isolated from polar environments using Oxford Nanopore Technology.</title>
        <authorList>
            <person name="Leo P."/>
            <person name="Venkateswaran K."/>
        </authorList>
    </citation>
    <scope>NUCLEOTIDE SEQUENCE</scope>
    <source>
        <strain evidence="1">MNA-CCFEE 5262</strain>
    </source>
</reference>
<protein>
    <submittedName>
        <fullName evidence="1">Uncharacterized protein</fullName>
    </submittedName>
</protein>
<evidence type="ECO:0000313" key="2">
    <source>
        <dbReference type="Proteomes" id="UP001230649"/>
    </source>
</evidence>
<dbReference type="EMBL" id="JASBWS010000003">
    <property type="protein sequence ID" value="KAJ9116581.1"/>
    <property type="molecule type" value="Genomic_DNA"/>
</dbReference>
<organism evidence="1 2">
    <name type="scientific">Naganishia adeliensis</name>
    <dbReference type="NCBI Taxonomy" id="92952"/>
    <lineage>
        <taxon>Eukaryota</taxon>
        <taxon>Fungi</taxon>
        <taxon>Dikarya</taxon>
        <taxon>Basidiomycota</taxon>
        <taxon>Agaricomycotina</taxon>
        <taxon>Tremellomycetes</taxon>
        <taxon>Filobasidiales</taxon>
        <taxon>Filobasidiaceae</taxon>
        <taxon>Naganishia</taxon>
    </lineage>
</organism>
<comment type="caution">
    <text evidence="1">The sequence shown here is derived from an EMBL/GenBank/DDBJ whole genome shotgun (WGS) entry which is preliminary data.</text>
</comment>
<dbReference type="Proteomes" id="UP001230649">
    <property type="component" value="Unassembled WGS sequence"/>
</dbReference>
<accession>A0ACC2WZK3</accession>